<organism evidence="1 2">
    <name type="scientific">Romanomermis culicivorax</name>
    <name type="common">Nematode worm</name>
    <dbReference type="NCBI Taxonomy" id="13658"/>
    <lineage>
        <taxon>Eukaryota</taxon>
        <taxon>Metazoa</taxon>
        <taxon>Ecdysozoa</taxon>
        <taxon>Nematoda</taxon>
        <taxon>Enoplea</taxon>
        <taxon>Dorylaimia</taxon>
        <taxon>Mermithida</taxon>
        <taxon>Mermithoidea</taxon>
        <taxon>Mermithidae</taxon>
        <taxon>Romanomermis</taxon>
    </lineage>
</organism>
<keyword evidence="1" id="KW-1185">Reference proteome</keyword>
<dbReference type="WBParaSite" id="nRc.2.0.1.t00874-RA">
    <property type="protein sequence ID" value="nRc.2.0.1.t00874-RA"/>
    <property type="gene ID" value="nRc.2.0.1.g00874"/>
</dbReference>
<proteinExistence type="predicted"/>
<protein>
    <submittedName>
        <fullName evidence="2">Uncharacterized protein</fullName>
    </submittedName>
</protein>
<accession>A0A915HHG1</accession>
<sequence>MHRNLLPLLRTMPQPYATYLSQWSKQKASEEKSKTLYEEKIRFYQFVNKRNRAIEQILAAAMGLSTRKSKTLYEEKIRFYHFVVEKNRIIQQKLAVAMGLSDGSGTRSPLKSISLGTVSRSFQ</sequence>
<evidence type="ECO:0000313" key="2">
    <source>
        <dbReference type="WBParaSite" id="nRc.2.0.1.t00874-RA"/>
    </source>
</evidence>
<name>A0A915HHG1_ROMCU</name>
<dbReference type="AlphaFoldDB" id="A0A915HHG1"/>
<evidence type="ECO:0000313" key="1">
    <source>
        <dbReference type="Proteomes" id="UP000887565"/>
    </source>
</evidence>
<dbReference type="Proteomes" id="UP000887565">
    <property type="component" value="Unplaced"/>
</dbReference>
<reference evidence="2" key="1">
    <citation type="submission" date="2022-11" db="UniProtKB">
        <authorList>
            <consortium name="WormBaseParasite"/>
        </authorList>
    </citation>
    <scope>IDENTIFICATION</scope>
</reference>